<keyword evidence="3" id="KW-1185">Reference proteome</keyword>
<dbReference type="Proteomes" id="UP000605986">
    <property type="component" value="Unassembled WGS sequence"/>
</dbReference>
<name>A0A8H4JEN9_9HYPO</name>
<dbReference type="AlphaFoldDB" id="A0A8H4JEN9"/>
<sequence length="253" mass="26558">APPTPKKSKKKKKGKGKGASEDSEPTAEPSSITDPIEPSLEPVVEPARDSTQPTMKPEPITEEQDKAITGDIPATEAPAEPQQVSFDKSSEPIKEPNNVVEPAKSATETGSRLEASADPPSAETAPGDSTDAAPEAPAPFLDADRQARGEAQPAVLEDNQPPHVLDRNLSAEAETTLTPTEAVTGASSVPEPVVPEAEVVPAVERAVEPSAQPQETDDMAGLSKKEKKRRRKAAKDLAAKLAESQPMTSDTLT</sequence>
<gene>
    <name evidence="2" type="ORF">F53441_14418</name>
</gene>
<feature type="non-terminal residue" evidence="2">
    <location>
        <position position="1"/>
    </location>
</feature>
<comment type="caution">
    <text evidence="2">The sequence shown here is derived from an EMBL/GenBank/DDBJ whole genome shotgun (WGS) entry which is preliminary data.</text>
</comment>
<reference evidence="2" key="1">
    <citation type="submission" date="2020-01" db="EMBL/GenBank/DDBJ databases">
        <title>Identification and distribution of gene clusters putatively required for synthesis of sphingolipid metabolism inhibitors in phylogenetically diverse species of the filamentous fungus Fusarium.</title>
        <authorList>
            <person name="Kim H.-S."/>
            <person name="Busman M."/>
            <person name="Brown D.W."/>
            <person name="Divon H."/>
            <person name="Uhlig S."/>
            <person name="Proctor R.H."/>
        </authorList>
    </citation>
    <scope>NUCLEOTIDE SEQUENCE</scope>
    <source>
        <strain evidence="2">NRRL 53441</strain>
    </source>
</reference>
<feature type="compositionally biased region" description="Low complexity" evidence="1">
    <location>
        <begin position="171"/>
        <end position="211"/>
    </location>
</feature>
<feature type="region of interest" description="Disordered" evidence="1">
    <location>
        <begin position="1"/>
        <end position="253"/>
    </location>
</feature>
<protein>
    <submittedName>
        <fullName evidence="2">Uncharacterized protein</fullName>
    </submittedName>
</protein>
<feature type="non-terminal residue" evidence="2">
    <location>
        <position position="253"/>
    </location>
</feature>
<accession>A0A8H4JEN9</accession>
<feature type="compositionally biased region" description="Basic residues" evidence="1">
    <location>
        <begin position="1"/>
        <end position="16"/>
    </location>
</feature>
<evidence type="ECO:0000313" key="2">
    <source>
        <dbReference type="EMBL" id="KAF4419495.1"/>
    </source>
</evidence>
<evidence type="ECO:0000256" key="1">
    <source>
        <dbReference type="SAM" id="MobiDB-lite"/>
    </source>
</evidence>
<organism evidence="2 3">
    <name type="scientific">Fusarium austroafricanum</name>
    <dbReference type="NCBI Taxonomy" id="2364996"/>
    <lineage>
        <taxon>Eukaryota</taxon>
        <taxon>Fungi</taxon>
        <taxon>Dikarya</taxon>
        <taxon>Ascomycota</taxon>
        <taxon>Pezizomycotina</taxon>
        <taxon>Sordariomycetes</taxon>
        <taxon>Hypocreomycetidae</taxon>
        <taxon>Hypocreales</taxon>
        <taxon>Nectriaceae</taxon>
        <taxon>Fusarium</taxon>
        <taxon>Fusarium concolor species complex</taxon>
    </lineage>
</organism>
<evidence type="ECO:0000313" key="3">
    <source>
        <dbReference type="Proteomes" id="UP000605986"/>
    </source>
</evidence>
<proteinExistence type="predicted"/>
<dbReference type="EMBL" id="JAADJG010001253">
    <property type="protein sequence ID" value="KAF4419495.1"/>
    <property type="molecule type" value="Genomic_DNA"/>
</dbReference>